<keyword evidence="1" id="KW-0472">Membrane</keyword>
<dbReference type="FunFam" id="3.30.70.270:FF:000001">
    <property type="entry name" value="Diguanylate cyclase domain protein"/>
    <property type="match status" value="1"/>
</dbReference>
<comment type="caution">
    <text evidence="4">The sequence shown here is derived from an EMBL/GenBank/DDBJ whole genome shotgun (WGS) entry which is preliminary data.</text>
</comment>
<feature type="transmembrane region" description="Helical" evidence="1">
    <location>
        <begin position="126"/>
        <end position="147"/>
    </location>
</feature>
<feature type="transmembrane region" description="Helical" evidence="1">
    <location>
        <begin position="97"/>
        <end position="114"/>
    </location>
</feature>
<dbReference type="InterPro" id="IPR050469">
    <property type="entry name" value="Diguanylate_Cyclase"/>
</dbReference>
<feature type="transmembrane region" description="Helical" evidence="1">
    <location>
        <begin position="187"/>
        <end position="208"/>
    </location>
</feature>
<feature type="transmembrane region" description="Helical" evidence="1">
    <location>
        <begin position="59"/>
        <end position="85"/>
    </location>
</feature>
<dbReference type="RefSeq" id="WP_229786840.1">
    <property type="nucleotide sequence ID" value="NZ_BMRB01000002.1"/>
</dbReference>
<dbReference type="Gene3D" id="1.10.3210.10">
    <property type="entry name" value="Hypothetical protein af1432"/>
    <property type="match status" value="1"/>
</dbReference>
<feature type="transmembrane region" description="Helical" evidence="1">
    <location>
        <begin position="257"/>
        <end position="276"/>
    </location>
</feature>
<evidence type="ECO:0000256" key="1">
    <source>
        <dbReference type="SAM" id="Phobius"/>
    </source>
</evidence>
<dbReference type="GO" id="GO:0005886">
    <property type="term" value="C:plasma membrane"/>
    <property type="evidence" value="ECO:0007669"/>
    <property type="project" value="TreeGrafter"/>
</dbReference>
<dbReference type="AlphaFoldDB" id="A0A918GCH3"/>
<dbReference type="SUPFAM" id="SSF55073">
    <property type="entry name" value="Nucleotide cyclase"/>
    <property type="match status" value="1"/>
</dbReference>
<keyword evidence="1" id="KW-0812">Transmembrane</keyword>
<accession>A0A918GCH3</accession>
<proteinExistence type="predicted"/>
<name>A0A918GCH3_9PSEU</name>
<dbReference type="InterPro" id="IPR037522">
    <property type="entry name" value="HD_GYP_dom"/>
</dbReference>
<evidence type="ECO:0000313" key="4">
    <source>
        <dbReference type="EMBL" id="GGS29924.1"/>
    </source>
</evidence>
<feature type="domain" description="HD-GYP" evidence="3">
    <location>
        <begin position="486"/>
        <end position="671"/>
    </location>
</feature>
<dbReference type="GO" id="GO:0043709">
    <property type="term" value="P:cell adhesion involved in single-species biofilm formation"/>
    <property type="evidence" value="ECO:0007669"/>
    <property type="project" value="TreeGrafter"/>
</dbReference>
<keyword evidence="5" id="KW-1185">Reference proteome</keyword>
<evidence type="ECO:0000259" key="3">
    <source>
        <dbReference type="PROSITE" id="PS51832"/>
    </source>
</evidence>
<reference evidence="4" key="1">
    <citation type="journal article" date="2014" name="Int. J. Syst. Evol. Microbiol.">
        <title>Complete genome sequence of Corynebacterium casei LMG S-19264T (=DSM 44701T), isolated from a smear-ripened cheese.</title>
        <authorList>
            <consortium name="US DOE Joint Genome Institute (JGI-PGF)"/>
            <person name="Walter F."/>
            <person name="Albersmeier A."/>
            <person name="Kalinowski J."/>
            <person name="Ruckert C."/>
        </authorList>
    </citation>
    <scope>NUCLEOTIDE SEQUENCE</scope>
    <source>
        <strain evidence="4">JCM 3276</strain>
    </source>
</reference>
<keyword evidence="1" id="KW-1133">Transmembrane helix</keyword>
<gene>
    <name evidence="4" type="ORF">GCM10010171_24130</name>
</gene>
<dbReference type="PANTHER" id="PTHR45138">
    <property type="entry name" value="REGULATORY COMPONENTS OF SENSORY TRANSDUCTION SYSTEM"/>
    <property type="match status" value="1"/>
</dbReference>
<dbReference type="NCBIfam" id="TIGR00254">
    <property type="entry name" value="GGDEF"/>
    <property type="match status" value="1"/>
</dbReference>
<dbReference type="PANTHER" id="PTHR45138:SF24">
    <property type="entry name" value="DIGUANYLATE CYCLASE DGCC-RELATED"/>
    <property type="match status" value="1"/>
</dbReference>
<dbReference type="GO" id="GO:1902201">
    <property type="term" value="P:negative regulation of bacterial-type flagellum-dependent cell motility"/>
    <property type="evidence" value="ECO:0007669"/>
    <property type="project" value="TreeGrafter"/>
</dbReference>
<dbReference type="Gene3D" id="3.30.70.270">
    <property type="match status" value="1"/>
</dbReference>
<dbReference type="InterPro" id="IPR043128">
    <property type="entry name" value="Rev_trsase/Diguanyl_cyclase"/>
</dbReference>
<dbReference type="GO" id="GO:0052621">
    <property type="term" value="F:diguanylate cyclase activity"/>
    <property type="evidence" value="ECO:0007669"/>
    <property type="project" value="TreeGrafter"/>
</dbReference>
<feature type="transmembrane region" description="Helical" evidence="1">
    <location>
        <begin position="33"/>
        <end position="52"/>
    </location>
</feature>
<organism evidence="4 5">
    <name type="scientific">Actinokineospora fastidiosa</name>
    <dbReference type="NCBI Taxonomy" id="1816"/>
    <lineage>
        <taxon>Bacteria</taxon>
        <taxon>Bacillati</taxon>
        <taxon>Actinomycetota</taxon>
        <taxon>Actinomycetes</taxon>
        <taxon>Pseudonocardiales</taxon>
        <taxon>Pseudonocardiaceae</taxon>
        <taxon>Actinokineospora</taxon>
    </lineage>
</organism>
<dbReference type="Proteomes" id="UP000660680">
    <property type="component" value="Unassembled WGS sequence"/>
</dbReference>
<dbReference type="SUPFAM" id="SSF109604">
    <property type="entry name" value="HD-domain/PDEase-like"/>
    <property type="match status" value="1"/>
</dbReference>
<dbReference type="PROSITE" id="PS50887">
    <property type="entry name" value="GGDEF"/>
    <property type="match status" value="1"/>
</dbReference>
<dbReference type="PROSITE" id="PS51832">
    <property type="entry name" value="HD_GYP"/>
    <property type="match status" value="1"/>
</dbReference>
<feature type="transmembrane region" description="Helical" evidence="1">
    <location>
        <begin position="159"/>
        <end position="180"/>
    </location>
</feature>
<feature type="domain" description="GGDEF" evidence="2">
    <location>
        <begin position="345"/>
        <end position="478"/>
    </location>
</feature>
<dbReference type="InterPro" id="IPR000160">
    <property type="entry name" value="GGDEF_dom"/>
</dbReference>
<evidence type="ECO:0000259" key="2">
    <source>
        <dbReference type="PROSITE" id="PS50887"/>
    </source>
</evidence>
<reference evidence="4" key="2">
    <citation type="submission" date="2020-09" db="EMBL/GenBank/DDBJ databases">
        <authorList>
            <person name="Sun Q."/>
            <person name="Ohkuma M."/>
        </authorList>
    </citation>
    <scope>NUCLEOTIDE SEQUENCE</scope>
    <source>
        <strain evidence="4">JCM 3276</strain>
    </source>
</reference>
<dbReference type="Pfam" id="PF13487">
    <property type="entry name" value="HD_5"/>
    <property type="match status" value="1"/>
</dbReference>
<feature type="transmembrane region" description="Helical" evidence="1">
    <location>
        <begin position="288"/>
        <end position="309"/>
    </location>
</feature>
<evidence type="ECO:0000313" key="5">
    <source>
        <dbReference type="Proteomes" id="UP000660680"/>
    </source>
</evidence>
<dbReference type="InterPro" id="IPR003607">
    <property type="entry name" value="HD/PDEase_dom"/>
</dbReference>
<sequence length="680" mass="71988">MRSLWVGYLVVGGLLICAYYAAPDGPAQVPVRLVTYCAVSASAALAVAWGLARHRPRPALPWILLGLSQAVYALADVIFYVAHYVLDDTSYPSLADAAYVGHYPLAVAGIVLLARRRRSGPELAGLIDALSLTAVAGLLSWVMIIGPQSRADTPALVKAASLTYPLMDLALLLVALRLVFAGGRRSGAFVLLVGWLAAILAADTLYVLQRLSGDYAAGNFLDAIWLAGNLALGASALHPSMRRLGVRSTAPPASLSWLRLAVLCAGALVAPALLLLQHARGELRDVPAYAIACAILFGLTVARLAVIAIDQRRLANTDGLTQLYTRRYFESRLDSEVERAGREGPAFAVLIVDVDHFKAINDTYGHPAGDRVLAEIAHRLRGAVRSGEVLARYGGEEFALLAQDVAAADLPSLADRLRRTVAEAEIALGPGESVKVTVSVGAVMSTGQDSGAALVAAADRALYRAKAAGRDRAAVGSCDDVPARRSTDVGSDFLYRIADLVEQRMGRVGHGAAVADWAQVLATALGLDQATVARARRAARLAHIGAIMVPNDVLLDPLTPDDHGLARMHPVAGSRLALVVPDHAEVAQVIRQLHERWDGTGWPDGLAGADIRVEARIVALCEGWASVAAGCPDAAREHLLSGRGTRFDPELVDAFLALDEDERLLGVRSRGGPGRGYPPR</sequence>
<dbReference type="EMBL" id="BMRB01000002">
    <property type="protein sequence ID" value="GGS29924.1"/>
    <property type="molecule type" value="Genomic_DNA"/>
</dbReference>
<dbReference type="Pfam" id="PF00990">
    <property type="entry name" value="GGDEF"/>
    <property type="match status" value="1"/>
</dbReference>
<dbReference type="SMART" id="SM00267">
    <property type="entry name" value="GGDEF"/>
    <property type="match status" value="1"/>
</dbReference>
<dbReference type="CDD" id="cd00077">
    <property type="entry name" value="HDc"/>
    <property type="match status" value="1"/>
</dbReference>
<protein>
    <submittedName>
        <fullName evidence="4">Uncharacterized protein</fullName>
    </submittedName>
</protein>
<dbReference type="CDD" id="cd01949">
    <property type="entry name" value="GGDEF"/>
    <property type="match status" value="1"/>
</dbReference>
<feature type="transmembrane region" description="Helical" evidence="1">
    <location>
        <begin position="220"/>
        <end position="237"/>
    </location>
</feature>
<feature type="transmembrane region" description="Helical" evidence="1">
    <location>
        <begin position="5"/>
        <end position="21"/>
    </location>
</feature>
<dbReference type="InterPro" id="IPR029787">
    <property type="entry name" value="Nucleotide_cyclase"/>
</dbReference>